<dbReference type="Proteomes" id="UP001391051">
    <property type="component" value="Unassembled WGS sequence"/>
</dbReference>
<organism evidence="7 8">
    <name type="scientific">Apiospora aurea</name>
    <dbReference type="NCBI Taxonomy" id="335848"/>
    <lineage>
        <taxon>Eukaryota</taxon>
        <taxon>Fungi</taxon>
        <taxon>Dikarya</taxon>
        <taxon>Ascomycota</taxon>
        <taxon>Pezizomycotina</taxon>
        <taxon>Sordariomycetes</taxon>
        <taxon>Xylariomycetidae</taxon>
        <taxon>Amphisphaeriales</taxon>
        <taxon>Apiosporaceae</taxon>
        <taxon>Apiospora</taxon>
    </lineage>
</organism>
<comment type="caution">
    <text evidence="7">The sequence shown here is derived from an EMBL/GenBank/DDBJ whole genome shotgun (WGS) entry which is preliminary data.</text>
</comment>
<gene>
    <name evidence="7" type="ORF">PG986_006785</name>
</gene>
<evidence type="ECO:0000256" key="1">
    <source>
        <dbReference type="ARBA" id="ARBA00004448"/>
    </source>
</evidence>
<dbReference type="EMBL" id="JAQQWE010000005">
    <property type="protein sequence ID" value="KAK7951057.1"/>
    <property type="molecule type" value="Genomic_DNA"/>
</dbReference>
<sequence>MANPHPITVLRPQEPFHQKNALKSSVTGGLVGGAAGFFASAVQNSLAKQNIGAWGVVTRTGGTVATMTAVPAVYMFVKDASANLREKDDTWNTTIGAFLGGGILGLRSGRMPQIVGWGAGISIVMSALQFTGGNLVGKGKNERPDVIDEYERKEYLRKNRRRPLVETIAEVGEGRGIEPPGYEERRRERIKAKYGVEIDPVKATVDGSD</sequence>
<proteinExistence type="predicted"/>
<keyword evidence="2" id="KW-0812">Transmembrane</keyword>
<evidence type="ECO:0000256" key="4">
    <source>
        <dbReference type="ARBA" id="ARBA00022989"/>
    </source>
</evidence>
<dbReference type="GeneID" id="92076069"/>
<accession>A0ABR1QAR1</accession>
<evidence type="ECO:0000313" key="7">
    <source>
        <dbReference type="EMBL" id="KAK7951057.1"/>
    </source>
</evidence>
<reference evidence="7 8" key="1">
    <citation type="submission" date="2023-01" db="EMBL/GenBank/DDBJ databases">
        <title>Analysis of 21 Apiospora genomes using comparative genomics revels a genus with tremendous synthesis potential of carbohydrate active enzymes and secondary metabolites.</title>
        <authorList>
            <person name="Sorensen T."/>
        </authorList>
    </citation>
    <scope>NUCLEOTIDE SEQUENCE [LARGE SCALE GENOMIC DNA]</scope>
    <source>
        <strain evidence="7 8">CBS 24483</strain>
    </source>
</reference>
<keyword evidence="5" id="KW-0496">Mitochondrion</keyword>
<keyword evidence="6" id="KW-0472">Membrane</keyword>
<evidence type="ECO:0000256" key="3">
    <source>
        <dbReference type="ARBA" id="ARBA00022792"/>
    </source>
</evidence>
<dbReference type="PANTHER" id="PTHR21382:SF1">
    <property type="entry name" value="NADH DEHYDROGENASE [UBIQUINONE] 1 ALPHA SUBCOMPLEX SUBUNIT 11"/>
    <property type="match status" value="1"/>
</dbReference>
<protein>
    <submittedName>
        <fullName evidence="7">Uncharacterized protein</fullName>
    </submittedName>
</protein>
<comment type="subcellular location">
    <subcellularLocation>
        <location evidence="1">Mitochondrion inner membrane</location>
        <topology evidence="1">Multi-pass membrane protein</topology>
    </subcellularLocation>
</comment>
<keyword evidence="4" id="KW-1133">Transmembrane helix</keyword>
<dbReference type="RefSeq" id="XP_066699119.1">
    <property type="nucleotide sequence ID" value="XM_066843007.1"/>
</dbReference>
<keyword evidence="3" id="KW-0999">Mitochondrion inner membrane</keyword>
<dbReference type="InterPro" id="IPR039205">
    <property type="entry name" value="NDUFA11"/>
</dbReference>
<dbReference type="PANTHER" id="PTHR21382">
    <property type="entry name" value="NADH-UBIQUINONE OXIDOREDUCTASE SUBUNIT"/>
    <property type="match status" value="1"/>
</dbReference>
<evidence type="ECO:0000256" key="6">
    <source>
        <dbReference type="ARBA" id="ARBA00023136"/>
    </source>
</evidence>
<evidence type="ECO:0000256" key="2">
    <source>
        <dbReference type="ARBA" id="ARBA00022692"/>
    </source>
</evidence>
<keyword evidence="8" id="KW-1185">Reference proteome</keyword>
<evidence type="ECO:0000256" key="5">
    <source>
        <dbReference type="ARBA" id="ARBA00023128"/>
    </source>
</evidence>
<name>A0ABR1QAR1_9PEZI</name>
<evidence type="ECO:0000313" key="8">
    <source>
        <dbReference type="Proteomes" id="UP001391051"/>
    </source>
</evidence>